<sequence>MNTLKSASQLTSKPEASLIEYPSDFPIKIMGRNADGFADAVIAVVLQHAPDFNPASVELRPSSGRNYLSCTCTIRATSRAQLDALYTALTSHPMVAVVL</sequence>
<evidence type="ECO:0000256" key="1">
    <source>
        <dbReference type="ARBA" id="ARBA00008460"/>
    </source>
</evidence>
<dbReference type="PANTHER" id="PTHR38036:SF1">
    <property type="entry name" value="UPF0250 PROTEIN YBED"/>
    <property type="match status" value="1"/>
</dbReference>
<dbReference type="InterPro" id="IPR007454">
    <property type="entry name" value="UPF0250_YbeD-like"/>
</dbReference>
<evidence type="ECO:0000313" key="2">
    <source>
        <dbReference type="EMBL" id="OIQ81112.1"/>
    </source>
</evidence>
<name>A0A1J5QCH1_9ZZZZ</name>
<gene>
    <name evidence="2" type="ORF">GALL_371240</name>
</gene>
<comment type="similarity">
    <text evidence="1">Belongs to the UPF0250 family.</text>
</comment>
<dbReference type="Gene3D" id="3.30.70.260">
    <property type="match status" value="1"/>
</dbReference>
<protein>
    <submittedName>
        <fullName evidence="2">Uncharacterized protein</fullName>
    </submittedName>
</protein>
<organism evidence="2">
    <name type="scientific">mine drainage metagenome</name>
    <dbReference type="NCBI Taxonomy" id="410659"/>
    <lineage>
        <taxon>unclassified sequences</taxon>
        <taxon>metagenomes</taxon>
        <taxon>ecological metagenomes</taxon>
    </lineage>
</organism>
<proteinExistence type="inferred from homology"/>
<reference evidence="2" key="1">
    <citation type="submission" date="2016-10" db="EMBL/GenBank/DDBJ databases">
        <title>Sequence of Gallionella enrichment culture.</title>
        <authorList>
            <person name="Poehlein A."/>
            <person name="Muehling M."/>
            <person name="Daniel R."/>
        </authorList>
    </citation>
    <scope>NUCLEOTIDE SEQUENCE</scope>
</reference>
<dbReference type="EMBL" id="MLJW01000968">
    <property type="protein sequence ID" value="OIQ81112.1"/>
    <property type="molecule type" value="Genomic_DNA"/>
</dbReference>
<dbReference type="InterPro" id="IPR027471">
    <property type="entry name" value="YbeD-like_sf"/>
</dbReference>
<comment type="caution">
    <text evidence="2">The sequence shown here is derived from an EMBL/GenBank/DDBJ whole genome shotgun (WGS) entry which is preliminary data.</text>
</comment>
<dbReference type="Pfam" id="PF04359">
    <property type="entry name" value="DUF493"/>
    <property type="match status" value="1"/>
</dbReference>
<accession>A0A1J5QCH1</accession>
<dbReference type="PANTHER" id="PTHR38036">
    <property type="entry name" value="UPF0250 PROTEIN YBED"/>
    <property type="match status" value="1"/>
</dbReference>
<dbReference type="SUPFAM" id="SSF117991">
    <property type="entry name" value="YbeD/HP0495-like"/>
    <property type="match status" value="1"/>
</dbReference>
<dbReference type="HAMAP" id="MF_00659">
    <property type="entry name" value="UPF0250"/>
    <property type="match status" value="1"/>
</dbReference>
<dbReference type="AlphaFoldDB" id="A0A1J5QCH1"/>